<organism evidence="11 12">
    <name type="scientific">Adonisia turfae CCMR0081</name>
    <dbReference type="NCBI Taxonomy" id="2292702"/>
    <lineage>
        <taxon>Bacteria</taxon>
        <taxon>Bacillati</taxon>
        <taxon>Cyanobacteriota</taxon>
        <taxon>Adonisia</taxon>
        <taxon>Adonisia turfae</taxon>
    </lineage>
</organism>
<dbReference type="GO" id="GO:0006281">
    <property type="term" value="P:DNA repair"/>
    <property type="evidence" value="ECO:0007669"/>
    <property type="project" value="InterPro"/>
</dbReference>
<dbReference type="InterPro" id="IPR038763">
    <property type="entry name" value="DHH_sf"/>
</dbReference>
<dbReference type="Gene3D" id="3.10.310.30">
    <property type="match status" value="1"/>
</dbReference>
<feature type="domain" description="RecJ OB" evidence="10">
    <location>
        <begin position="486"/>
        <end position="593"/>
    </location>
</feature>
<dbReference type="PANTHER" id="PTHR30255:SF2">
    <property type="entry name" value="SINGLE-STRANDED-DNA-SPECIFIC EXONUCLEASE RECJ"/>
    <property type="match status" value="1"/>
</dbReference>
<feature type="compositionally biased region" description="Polar residues" evidence="7">
    <location>
        <begin position="636"/>
        <end position="647"/>
    </location>
</feature>
<evidence type="ECO:0000259" key="9">
    <source>
        <dbReference type="Pfam" id="PF02272"/>
    </source>
</evidence>
<evidence type="ECO:0000259" key="10">
    <source>
        <dbReference type="Pfam" id="PF17768"/>
    </source>
</evidence>
<evidence type="ECO:0000256" key="2">
    <source>
        <dbReference type="ARBA" id="ARBA00019841"/>
    </source>
</evidence>
<feature type="coiled-coil region" evidence="6">
    <location>
        <begin position="781"/>
        <end position="851"/>
    </location>
</feature>
<evidence type="ECO:0000313" key="12">
    <source>
        <dbReference type="Proteomes" id="UP000481033"/>
    </source>
</evidence>
<dbReference type="SUPFAM" id="SSF64182">
    <property type="entry name" value="DHH phosphoesterases"/>
    <property type="match status" value="1"/>
</dbReference>
<dbReference type="GO" id="GO:0008409">
    <property type="term" value="F:5'-3' exonuclease activity"/>
    <property type="evidence" value="ECO:0007669"/>
    <property type="project" value="InterPro"/>
</dbReference>
<evidence type="ECO:0000259" key="8">
    <source>
        <dbReference type="Pfam" id="PF01368"/>
    </source>
</evidence>
<keyword evidence="6" id="KW-0175">Coiled coil</keyword>
<gene>
    <name evidence="11" type="primary">recJ</name>
    <name evidence="11" type="ORF">DXZ20_29105</name>
</gene>
<dbReference type="GO" id="GO:0003676">
    <property type="term" value="F:nucleic acid binding"/>
    <property type="evidence" value="ECO:0007669"/>
    <property type="project" value="InterPro"/>
</dbReference>
<sequence>MTEPVTTSIATQESAAVKIPRQRWQIFPPQVQQAQRMATVTQLSPLLAQVLINRGVQTPEQAWLYLDPETQQLPSPLDEFPDLLRSVDLLATAIEQGQKIAICGDYDADGMTSTALLLRALWHLGADAHYAIPSRMQEGYGINRRIVDDFHAEGVRLILTVDNGIAAYEPIAHAVDLGLTVIITDHHDLPEQLPPAQAILNPKLLSTSSPYYGVAGVGVAYILAVCLAQALHRSQDLTASSLELFTLGTIADLAPLVGVNRRWVRRGLQLLPKSRIPGIQALIEVAGLDQGKKALKPEAIGFRLGPRINAVGRIADPQIVIDMLTTEDVGIALQRAMQCEETNALRQRMCELIETQAVEWCEEQQAHGKLNLQQERVLVVVQPEWHHGVIGIVASRLVERYGVPVFIGTYEDKEKKEIRGSARGIPEFNVFEALQSCDDLLDKYGGHRAAGGFTFAAKKLRQVTSRLSHFACQHLQPEYLKPLVNVDVKANFADITLALYEQIDFLHPCGIQNNEPVFWTSLVNIIDQQIVGKDRKHLKLTLAHTHPETGQVTSIKAIAWRWAEYHPLPHQVDIAYKIRLNDWQGRQSVELELLGIKLAHPDLATDSIPPWSDESKRLSESPVADTPGVKHELATDSPSTTRANQLAVTPKRPPGSLELPPVKDQSPKVAESLSINESSPLPPPPKAIDSLPVAAATHAEFFYGKRRYVSTIEHANTQELQIRNWEGQLLIVQLPQRRGVLYVPGEPPEVVDLSDTYYFNLLRAGLNSLELKQKTSLLIYKDELLAEKDELLKEKDSQIATLNQQMQILEDKLTQLSEAKQTAFQELQTELQQQQAAIANKEAHIVQLQTERPQRTLPPPDPNVIKQEVRKALGDSVWFCIQADSQKDLCAAYRTYHMLQSEGADPDIADYSEAGMRLSFAVEREVMQPFFGDLYDFVRLEGLTEIGGIALGPHQRYTLGMMPSLLAEQWRTLKRDALTQQNKVPEKQLYRTFKNSQGLSQRDRELLAEFFEQWEHPMTACFGQKGKQAAASLDQISRLRNIAAHGESFLYEWHYILLRQLVVGGSNRRGLFRQIYGG</sequence>
<feature type="region of interest" description="Disordered" evidence="7">
    <location>
        <begin position="606"/>
        <end position="686"/>
    </location>
</feature>
<dbReference type="Pfam" id="PF02272">
    <property type="entry name" value="DHHA1"/>
    <property type="match status" value="1"/>
</dbReference>
<keyword evidence="12" id="KW-1185">Reference proteome</keyword>
<comment type="caution">
    <text evidence="11">The sequence shown here is derived from an EMBL/GenBank/DDBJ whole genome shotgun (WGS) entry which is preliminary data.</text>
</comment>
<comment type="similarity">
    <text evidence="1">Belongs to the RecJ family.</text>
</comment>
<dbReference type="AlphaFoldDB" id="A0A6M0RTY8"/>
<dbReference type="Gene3D" id="3.90.1640.30">
    <property type="match status" value="1"/>
</dbReference>
<feature type="domain" description="DHHA1" evidence="9">
    <location>
        <begin position="376"/>
        <end position="469"/>
    </location>
</feature>
<dbReference type="RefSeq" id="WP_163702538.1">
    <property type="nucleotide sequence ID" value="NZ_QXHD01000004.1"/>
</dbReference>
<dbReference type="InterPro" id="IPR004610">
    <property type="entry name" value="RecJ"/>
</dbReference>
<evidence type="ECO:0000256" key="3">
    <source>
        <dbReference type="ARBA" id="ARBA00022722"/>
    </source>
</evidence>
<proteinExistence type="inferred from homology"/>
<protein>
    <recommendedName>
        <fullName evidence="2">Single-stranded-DNA-specific exonuclease RecJ</fullName>
    </recommendedName>
</protein>
<evidence type="ECO:0000256" key="7">
    <source>
        <dbReference type="SAM" id="MobiDB-lite"/>
    </source>
</evidence>
<name>A0A6M0RTY8_9CYAN</name>
<evidence type="ECO:0000256" key="6">
    <source>
        <dbReference type="SAM" id="Coils"/>
    </source>
</evidence>
<evidence type="ECO:0000256" key="5">
    <source>
        <dbReference type="ARBA" id="ARBA00022839"/>
    </source>
</evidence>
<dbReference type="Pfam" id="PF17768">
    <property type="entry name" value="RecJ_OB"/>
    <property type="match status" value="1"/>
</dbReference>
<reference evidence="11 12" key="1">
    <citation type="journal article" date="2020" name="Microb. Ecol.">
        <title>Ecogenomics of the Marine Benthic Filamentous Cyanobacterium Adonisia.</title>
        <authorList>
            <person name="Walter J.M."/>
            <person name="Coutinho F.H."/>
            <person name="Leomil L."/>
            <person name="Hargreaves P.I."/>
            <person name="Campeao M.E."/>
            <person name="Vieira V.V."/>
            <person name="Silva B.S."/>
            <person name="Fistarol G.O."/>
            <person name="Salomon P.S."/>
            <person name="Sawabe T."/>
            <person name="Mino S."/>
            <person name="Hosokawa M."/>
            <person name="Miyashita H."/>
            <person name="Maruyama F."/>
            <person name="van Verk M.C."/>
            <person name="Dutilh B.E."/>
            <person name="Thompson C.C."/>
            <person name="Thompson F.L."/>
        </authorList>
    </citation>
    <scope>NUCLEOTIDE SEQUENCE [LARGE SCALE GENOMIC DNA]</scope>
    <source>
        <strain evidence="11 12">CCMR0081</strain>
    </source>
</reference>
<dbReference type="InterPro" id="IPR051673">
    <property type="entry name" value="SSDNA_exonuclease_RecJ"/>
</dbReference>
<keyword evidence="5 11" id="KW-0269">Exonuclease</keyword>
<dbReference type="InterPro" id="IPR001667">
    <property type="entry name" value="DDH_dom"/>
</dbReference>
<dbReference type="PANTHER" id="PTHR30255">
    <property type="entry name" value="SINGLE-STRANDED-DNA-SPECIFIC EXONUCLEASE RECJ"/>
    <property type="match status" value="1"/>
</dbReference>
<dbReference type="Pfam" id="PF01368">
    <property type="entry name" value="DHH"/>
    <property type="match status" value="1"/>
</dbReference>
<dbReference type="EMBL" id="QXHD01000004">
    <property type="protein sequence ID" value="NEZ59629.1"/>
    <property type="molecule type" value="Genomic_DNA"/>
</dbReference>
<dbReference type="InterPro" id="IPR003156">
    <property type="entry name" value="DHHA1_dom"/>
</dbReference>
<dbReference type="Proteomes" id="UP000481033">
    <property type="component" value="Unassembled WGS sequence"/>
</dbReference>
<evidence type="ECO:0000256" key="1">
    <source>
        <dbReference type="ARBA" id="ARBA00005915"/>
    </source>
</evidence>
<evidence type="ECO:0000256" key="4">
    <source>
        <dbReference type="ARBA" id="ARBA00022801"/>
    </source>
</evidence>
<dbReference type="GO" id="GO:0006310">
    <property type="term" value="P:DNA recombination"/>
    <property type="evidence" value="ECO:0007669"/>
    <property type="project" value="InterPro"/>
</dbReference>
<feature type="domain" description="DDH" evidence="8">
    <location>
        <begin position="99"/>
        <end position="249"/>
    </location>
</feature>
<dbReference type="NCBIfam" id="TIGR00644">
    <property type="entry name" value="recJ"/>
    <property type="match status" value="1"/>
</dbReference>
<accession>A0A6M0RTY8</accession>
<keyword evidence="4" id="KW-0378">Hydrolase</keyword>
<keyword evidence="3" id="KW-0540">Nuclease</keyword>
<evidence type="ECO:0000313" key="11">
    <source>
        <dbReference type="EMBL" id="NEZ59629.1"/>
    </source>
</evidence>
<dbReference type="InterPro" id="IPR041122">
    <property type="entry name" value="RecJ_OB"/>
</dbReference>